<keyword evidence="10" id="KW-1185">Reference proteome</keyword>
<evidence type="ECO:0000256" key="6">
    <source>
        <dbReference type="ARBA" id="ARBA00023136"/>
    </source>
</evidence>
<accession>A0A1I5G4B3</accession>
<evidence type="ECO:0000256" key="1">
    <source>
        <dbReference type="ARBA" id="ARBA00004162"/>
    </source>
</evidence>
<evidence type="ECO:0000256" key="3">
    <source>
        <dbReference type="ARBA" id="ARBA00022475"/>
    </source>
</evidence>
<dbReference type="OrthoDB" id="9841442at2"/>
<dbReference type="GO" id="GO:0022857">
    <property type="term" value="F:transmembrane transporter activity"/>
    <property type="evidence" value="ECO:0007669"/>
    <property type="project" value="InterPro"/>
</dbReference>
<dbReference type="InterPro" id="IPR003400">
    <property type="entry name" value="ExbD"/>
</dbReference>
<name>A0A1I5G4B3_9HYPH</name>
<feature type="transmembrane region" description="Helical" evidence="8">
    <location>
        <begin position="20"/>
        <end position="40"/>
    </location>
</feature>
<keyword evidence="3" id="KW-1003">Cell membrane</keyword>
<evidence type="ECO:0000313" key="10">
    <source>
        <dbReference type="Proteomes" id="UP000199236"/>
    </source>
</evidence>
<dbReference type="PANTHER" id="PTHR30558">
    <property type="entry name" value="EXBD MEMBRANE COMPONENT OF PMF-DRIVEN MACROMOLECULE IMPORT SYSTEM"/>
    <property type="match status" value="1"/>
</dbReference>
<dbReference type="GO" id="GO:0005886">
    <property type="term" value="C:plasma membrane"/>
    <property type="evidence" value="ECO:0007669"/>
    <property type="project" value="UniProtKB-SubCell"/>
</dbReference>
<dbReference type="AlphaFoldDB" id="A0A1I5G4B3"/>
<proteinExistence type="inferred from homology"/>
<evidence type="ECO:0000256" key="2">
    <source>
        <dbReference type="ARBA" id="ARBA00005811"/>
    </source>
</evidence>
<keyword evidence="7" id="KW-0653">Protein transport</keyword>
<evidence type="ECO:0000313" key="9">
    <source>
        <dbReference type="EMBL" id="SFO30834.1"/>
    </source>
</evidence>
<reference evidence="9 10" key="1">
    <citation type="submission" date="2016-10" db="EMBL/GenBank/DDBJ databases">
        <authorList>
            <person name="de Groot N.N."/>
        </authorList>
    </citation>
    <scope>NUCLEOTIDE SEQUENCE [LARGE SCALE GENOMIC DNA]</scope>
    <source>
        <strain evidence="9 10">CGMCC 1.9157</strain>
    </source>
</reference>
<keyword evidence="5 8" id="KW-1133">Transmembrane helix</keyword>
<protein>
    <submittedName>
        <fullName evidence="9">Outer membrane transport energization protein ExbD</fullName>
    </submittedName>
</protein>
<dbReference type="Proteomes" id="UP000199236">
    <property type="component" value="Unassembled WGS sequence"/>
</dbReference>
<comment type="subcellular location">
    <subcellularLocation>
        <location evidence="1">Cell membrane</location>
        <topology evidence="1">Single-pass membrane protein</topology>
    </subcellularLocation>
    <subcellularLocation>
        <location evidence="7">Cell membrane</location>
        <topology evidence="7">Single-pass type II membrane protein</topology>
    </subcellularLocation>
</comment>
<dbReference type="Pfam" id="PF02472">
    <property type="entry name" value="ExbD"/>
    <property type="match status" value="1"/>
</dbReference>
<dbReference type="EMBL" id="FOVR01000004">
    <property type="protein sequence ID" value="SFO30834.1"/>
    <property type="molecule type" value="Genomic_DNA"/>
</dbReference>
<evidence type="ECO:0000256" key="7">
    <source>
        <dbReference type="RuleBase" id="RU003879"/>
    </source>
</evidence>
<organism evidence="9 10">
    <name type="scientific">Cohaesibacter marisflavi</name>
    <dbReference type="NCBI Taxonomy" id="655353"/>
    <lineage>
        <taxon>Bacteria</taxon>
        <taxon>Pseudomonadati</taxon>
        <taxon>Pseudomonadota</taxon>
        <taxon>Alphaproteobacteria</taxon>
        <taxon>Hyphomicrobiales</taxon>
        <taxon>Cohaesibacteraceae</taxon>
    </lineage>
</organism>
<dbReference type="PANTHER" id="PTHR30558:SF3">
    <property type="entry name" value="BIOPOLYMER TRANSPORT PROTEIN EXBD-RELATED"/>
    <property type="match status" value="1"/>
</dbReference>
<evidence type="ECO:0000256" key="8">
    <source>
        <dbReference type="SAM" id="Phobius"/>
    </source>
</evidence>
<dbReference type="RefSeq" id="WP_090071956.1">
    <property type="nucleotide sequence ID" value="NZ_FOVR01000004.1"/>
</dbReference>
<keyword evidence="6 8" id="KW-0472">Membrane</keyword>
<evidence type="ECO:0000256" key="5">
    <source>
        <dbReference type="ARBA" id="ARBA00022989"/>
    </source>
</evidence>
<evidence type="ECO:0000256" key="4">
    <source>
        <dbReference type="ARBA" id="ARBA00022692"/>
    </source>
</evidence>
<dbReference type="STRING" id="655353.SAMN04488056_104350"/>
<dbReference type="GO" id="GO:0015031">
    <property type="term" value="P:protein transport"/>
    <property type="evidence" value="ECO:0007669"/>
    <property type="project" value="UniProtKB-KW"/>
</dbReference>
<keyword evidence="7" id="KW-0813">Transport</keyword>
<keyword evidence="4 7" id="KW-0812">Transmembrane</keyword>
<comment type="similarity">
    <text evidence="2 7">Belongs to the ExbD/TolR family.</text>
</comment>
<gene>
    <name evidence="9" type="ORF">SAMN04488056_104350</name>
</gene>
<sequence length="130" mass="13987">MAFDFSEERRRRPRVSLTSLIDVIFILIVFFMLVSSFSQYRVIDLVKGQSGSGGQSTALRLVLQADGDLLTSAGEPVDQALADAVTNRQPVSIFLEASVPIQHGVDALDRLKALGISAVSLVPEASNAVQ</sequence>